<dbReference type="AlphaFoldDB" id="A0A1M6HMJ0"/>
<evidence type="ECO:0000256" key="1">
    <source>
        <dbReference type="ARBA" id="ARBA00022741"/>
    </source>
</evidence>
<dbReference type="InterPro" id="IPR011703">
    <property type="entry name" value="ATPase_AAA-3"/>
</dbReference>
<reference evidence="7" key="1">
    <citation type="submission" date="2016-11" db="EMBL/GenBank/DDBJ databases">
        <authorList>
            <person name="Varghese N."/>
            <person name="Submissions S."/>
        </authorList>
    </citation>
    <scope>NUCLEOTIDE SEQUENCE [LARGE SCALE GENOMIC DNA]</scope>
    <source>
        <strain evidence="7">DSM 26349</strain>
    </source>
</reference>
<gene>
    <name evidence="6" type="ORF">SAMN04487908_1122</name>
</gene>
<dbReference type="SUPFAM" id="SSF52540">
    <property type="entry name" value="P-loop containing nucleoside triphosphate hydrolases"/>
    <property type="match status" value="1"/>
</dbReference>
<name>A0A1M6HMJ0_9FLAO</name>
<keyword evidence="1" id="KW-0547">Nucleotide-binding</keyword>
<sequence>MENPNNNNNNNTNKDDLRFNTRIPLEELKQAVDSIKAQLAKIIIGQEDFIELLIVGLLANGHVLIEGVPGVAKTITAKLFAKTLKTDFSRIQFTPDLMPSDVLGTSVLNMKSSEFEFKKGPVFSNVILIDEINRAPAKTQAALFEVMEERQVTMDGICHKMGYPFFVLATQNPVEQEGTYALPEAQLDRFLFKIKVGYPNLEEEVQILKTHHTRKQIVPENALEPIMNPEALKTFRTQVQDILIEDKIFGYIAQLVDKTRNHPHLFLGGSPRASLAIMNASKAFAAINGRDFVTPEDVKKTLVPVLGHRIILSPEREMEGMTPETVIEIISQAIEIPR</sequence>
<dbReference type="Proteomes" id="UP000184172">
    <property type="component" value="Unassembled WGS sequence"/>
</dbReference>
<evidence type="ECO:0000313" key="7">
    <source>
        <dbReference type="Proteomes" id="UP000184172"/>
    </source>
</evidence>
<evidence type="ECO:0000259" key="5">
    <source>
        <dbReference type="Pfam" id="PF17863"/>
    </source>
</evidence>
<evidence type="ECO:0000256" key="2">
    <source>
        <dbReference type="ARBA" id="ARBA00022840"/>
    </source>
</evidence>
<feature type="domain" description="ChlI/MoxR AAA lid" evidence="5">
    <location>
        <begin position="258"/>
        <end position="328"/>
    </location>
</feature>
<dbReference type="CDD" id="cd00009">
    <property type="entry name" value="AAA"/>
    <property type="match status" value="1"/>
</dbReference>
<organism evidence="6 7">
    <name type="scientific">Aequorivita viscosa</name>
    <dbReference type="NCBI Taxonomy" id="797419"/>
    <lineage>
        <taxon>Bacteria</taxon>
        <taxon>Pseudomonadati</taxon>
        <taxon>Bacteroidota</taxon>
        <taxon>Flavobacteriia</taxon>
        <taxon>Flavobacteriales</taxon>
        <taxon>Flavobacteriaceae</taxon>
        <taxon>Aequorivita</taxon>
    </lineage>
</organism>
<proteinExistence type="inferred from homology"/>
<dbReference type="PANTHER" id="PTHR42759:SF1">
    <property type="entry name" value="MAGNESIUM-CHELATASE SUBUNIT CHLD"/>
    <property type="match status" value="1"/>
</dbReference>
<dbReference type="InterPro" id="IPR050764">
    <property type="entry name" value="CbbQ/NirQ/NorQ/GpvN"/>
</dbReference>
<dbReference type="Gene3D" id="1.10.8.80">
    <property type="entry name" value="Magnesium chelatase subunit I, C-Terminal domain"/>
    <property type="match status" value="1"/>
</dbReference>
<evidence type="ECO:0000259" key="4">
    <source>
        <dbReference type="Pfam" id="PF07726"/>
    </source>
</evidence>
<dbReference type="Pfam" id="PF17863">
    <property type="entry name" value="AAA_lid_2"/>
    <property type="match status" value="1"/>
</dbReference>
<accession>A0A1M6HMJ0</accession>
<dbReference type="PANTHER" id="PTHR42759">
    <property type="entry name" value="MOXR FAMILY PROTEIN"/>
    <property type="match status" value="1"/>
</dbReference>
<keyword evidence="7" id="KW-1185">Reference proteome</keyword>
<comment type="similarity">
    <text evidence="3">Belongs to the MoxR family.</text>
</comment>
<evidence type="ECO:0000313" key="6">
    <source>
        <dbReference type="EMBL" id="SHJ23463.1"/>
    </source>
</evidence>
<dbReference type="InterPro" id="IPR027417">
    <property type="entry name" value="P-loop_NTPase"/>
</dbReference>
<evidence type="ECO:0000256" key="3">
    <source>
        <dbReference type="ARBA" id="ARBA00061607"/>
    </source>
</evidence>
<dbReference type="FunFam" id="3.40.50.300:FF:000640">
    <property type="entry name" value="MoxR family ATPase"/>
    <property type="match status" value="1"/>
</dbReference>
<keyword evidence="2" id="KW-0067">ATP-binding</keyword>
<dbReference type="STRING" id="797419.SAMN05216556_113103"/>
<dbReference type="Gene3D" id="3.40.50.300">
    <property type="entry name" value="P-loop containing nucleotide triphosphate hydrolases"/>
    <property type="match status" value="1"/>
</dbReference>
<dbReference type="OrthoDB" id="9808397at2"/>
<dbReference type="EMBL" id="FQYV01000012">
    <property type="protein sequence ID" value="SHJ23463.1"/>
    <property type="molecule type" value="Genomic_DNA"/>
</dbReference>
<dbReference type="Pfam" id="PF07726">
    <property type="entry name" value="AAA_3"/>
    <property type="match status" value="1"/>
</dbReference>
<protein>
    <submittedName>
        <fullName evidence="6">MoxR-like ATPase</fullName>
    </submittedName>
</protein>
<feature type="domain" description="ATPase AAA-3" evidence="4">
    <location>
        <begin position="62"/>
        <end position="192"/>
    </location>
</feature>
<dbReference type="GO" id="GO:0005524">
    <property type="term" value="F:ATP binding"/>
    <property type="evidence" value="ECO:0007669"/>
    <property type="project" value="UniProtKB-KW"/>
</dbReference>
<dbReference type="InterPro" id="IPR041628">
    <property type="entry name" value="ChlI/MoxR_AAA_lid"/>
</dbReference>
<dbReference type="GO" id="GO:0016887">
    <property type="term" value="F:ATP hydrolysis activity"/>
    <property type="evidence" value="ECO:0007669"/>
    <property type="project" value="InterPro"/>
</dbReference>
<dbReference type="PIRSF" id="PIRSF002849">
    <property type="entry name" value="AAA_ATPase_chaperone_MoxR_prd"/>
    <property type="match status" value="1"/>
</dbReference>
<dbReference type="RefSeq" id="WP_073217985.1">
    <property type="nucleotide sequence ID" value="NZ_FNNS01000013.1"/>
</dbReference>